<comment type="similarity">
    <text evidence="1">Belongs to the TRAFAC class dynamin-like GTPase superfamily. IRG family.</text>
</comment>
<evidence type="ECO:0000256" key="4">
    <source>
        <dbReference type="ARBA" id="ARBA00023134"/>
    </source>
</evidence>
<keyword evidence="4" id="KW-0342">GTP-binding</keyword>
<dbReference type="PANTHER" id="PTHR32341">
    <property type="entry name" value="INTERFERON-INDUCIBLE GTPASE"/>
    <property type="match status" value="1"/>
</dbReference>
<keyword evidence="2" id="KW-0547">Nucleotide-binding</keyword>
<dbReference type="InterPro" id="IPR007743">
    <property type="entry name" value="Immunity-related_GTPase-like"/>
</dbReference>
<dbReference type="PROSITE" id="PS51716">
    <property type="entry name" value="G_IRG"/>
    <property type="match status" value="1"/>
</dbReference>
<dbReference type="AlphaFoldDB" id="A0AAY4D220"/>
<dbReference type="InterPro" id="IPR051515">
    <property type="entry name" value="IRG"/>
</dbReference>
<feature type="domain" description="IRG-type G" evidence="5">
    <location>
        <begin position="20"/>
        <end position="150"/>
    </location>
</feature>
<dbReference type="GO" id="GO:0016020">
    <property type="term" value="C:membrane"/>
    <property type="evidence" value="ECO:0007669"/>
    <property type="project" value="InterPro"/>
</dbReference>
<evidence type="ECO:0000256" key="2">
    <source>
        <dbReference type="ARBA" id="ARBA00022741"/>
    </source>
</evidence>
<evidence type="ECO:0000256" key="3">
    <source>
        <dbReference type="ARBA" id="ARBA00022801"/>
    </source>
</evidence>
<dbReference type="InterPro" id="IPR025662">
    <property type="entry name" value="Sigma_54_int_dom_ATP-bd_1"/>
</dbReference>
<dbReference type="SUPFAM" id="SSF52540">
    <property type="entry name" value="P-loop containing nucleoside triphosphate hydrolases"/>
    <property type="match status" value="1"/>
</dbReference>
<protein>
    <recommendedName>
        <fullName evidence="5">IRG-type G domain-containing protein</fullName>
    </recommendedName>
</protein>
<accession>A0AAY4D220</accession>
<name>A0AAY4D220_9TELE</name>
<evidence type="ECO:0000313" key="7">
    <source>
        <dbReference type="Proteomes" id="UP000694580"/>
    </source>
</evidence>
<dbReference type="InterPro" id="IPR027417">
    <property type="entry name" value="P-loop_NTPase"/>
</dbReference>
<organism evidence="6 7">
    <name type="scientific">Denticeps clupeoides</name>
    <name type="common">denticle herring</name>
    <dbReference type="NCBI Taxonomy" id="299321"/>
    <lineage>
        <taxon>Eukaryota</taxon>
        <taxon>Metazoa</taxon>
        <taxon>Chordata</taxon>
        <taxon>Craniata</taxon>
        <taxon>Vertebrata</taxon>
        <taxon>Euteleostomi</taxon>
        <taxon>Actinopterygii</taxon>
        <taxon>Neopterygii</taxon>
        <taxon>Teleostei</taxon>
        <taxon>Clupei</taxon>
        <taxon>Clupeiformes</taxon>
        <taxon>Denticipitoidei</taxon>
        <taxon>Denticipitidae</taxon>
        <taxon>Denticeps</taxon>
    </lineage>
</organism>
<dbReference type="PROSITE" id="PS00675">
    <property type="entry name" value="SIGMA54_INTERACT_1"/>
    <property type="match status" value="1"/>
</dbReference>
<proteinExistence type="inferred from homology"/>
<dbReference type="GeneTree" id="ENSGT00950000183007"/>
<dbReference type="GO" id="GO:0016787">
    <property type="term" value="F:hydrolase activity"/>
    <property type="evidence" value="ECO:0007669"/>
    <property type="project" value="UniProtKB-KW"/>
</dbReference>
<reference evidence="6" key="2">
    <citation type="submission" date="2025-08" db="UniProtKB">
        <authorList>
            <consortium name="Ensembl"/>
        </authorList>
    </citation>
    <scope>IDENTIFICATION</scope>
</reference>
<dbReference type="Proteomes" id="UP000694580">
    <property type="component" value="Chromosome 2"/>
</dbReference>
<dbReference type="Pfam" id="PF05049">
    <property type="entry name" value="IIGP"/>
    <property type="match status" value="1"/>
</dbReference>
<reference evidence="6 7" key="1">
    <citation type="submission" date="2020-06" db="EMBL/GenBank/DDBJ databases">
        <authorList>
            <consortium name="Wellcome Sanger Institute Data Sharing"/>
        </authorList>
    </citation>
    <scope>NUCLEOTIDE SEQUENCE [LARGE SCALE GENOMIC DNA]</scope>
</reference>
<dbReference type="GO" id="GO:0005525">
    <property type="term" value="F:GTP binding"/>
    <property type="evidence" value="ECO:0007669"/>
    <property type="project" value="UniProtKB-KW"/>
</dbReference>
<dbReference type="PANTHER" id="PTHR32341:SF10">
    <property type="entry name" value="INTERFERON-INDUCIBLE GTPASE 5"/>
    <property type="match status" value="1"/>
</dbReference>
<evidence type="ECO:0000259" key="5">
    <source>
        <dbReference type="PROSITE" id="PS51716"/>
    </source>
</evidence>
<keyword evidence="7" id="KW-1185">Reference proteome</keyword>
<sequence>PARHLTLNCSGEGDWRLINTVTTFYVTGETGSGKSTFINAIRGLREDDEGAAPTETTMKPEMYQHPRLPNVQICDLQGIEGTFEAKSCLKKVHFHNYDFFIIITASRFKENDLMLIDMDILSEMRKGRTEEEVLRKIKKDCLHNLKVVRM</sequence>
<keyword evidence="3" id="KW-0378">Hydrolase</keyword>
<evidence type="ECO:0000256" key="1">
    <source>
        <dbReference type="ARBA" id="ARBA00005429"/>
    </source>
</evidence>
<dbReference type="Gene3D" id="3.40.50.300">
    <property type="entry name" value="P-loop containing nucleotide triphosphate hydrolases"/>
    <property type="match status" value="1"/>
</dbReference>
<dbReference type="InterPro" id="IPR030385">
    <property type="entry name" value="G_IRG_dom"/>
</dbReference>
<dbReference type="Ensembl" id="ENSDCDT00010048876.1">
    <property type="protein sequence ID" value="ENSDCDP00010039124.1"/>
    <property type="gene ID" value="ENSDCDG00010025244.1"/>
</dbReference>
<reference evidence="6" key="3">
    <citation type="submission" date="2025-09" db="UniProtKB">
        <authorList>
            <consortium name="Ensembl"/>
        </authorList>
    </citation>
    <scope>IDENTIFICATION</scope>
</reference>
<evidence type="ECO:0000313" key="6">
    <source>
        <dbReference type="Ensembl" id="ENSDCDP00010039124.1"/>
    </source>
</evidence>